<sequence>KKNLIQIVKSELVSIAFLVVVATGTVRATLNAACTEQKDSIVVQIRFVMLLEVDNITVQRGGIHL</sequence>
<organism evidence="1 2">
    <name type="scientific">Pristionchus entomophagus</name>
    <dbReference type="NCBI Taxonomy" id="358040"/>
    <lineage>
        <taxon>Eukaryota</taxon>
        <taxon>Metazoa</taxon>
        <taxon>Ecdysozoa</taxon>
        <taxon>Nematoda</taxon>
        <taxon>Chromadorea</taxon>
        <taxon>Rhabditida</taxon>
        <taxon>Rhabditina</taxon>
        <taxon>Diplogasteromorpha</taxon>
        <taxon>Diplogasteroidea</taxon>
        <taxon>Neodiplogasteridae</taxon>
        <taxon>Pristionchus</taxon>
    </lineage>
</organism>
<dbReference type="AlphaFoldDB" id="A0AAV5TAI8"/>
<comment type="caution">
    <text evidence="1">The sequence shown here is derived from an EMBL/GenBank/DDBJ whole genome shotgun (WGS) entry which is preliminary data.</text>
</comment>
<feature type="non-terminal residue" evidence="1">
    <location>
        <position position="1"/>
    </location>
</feature>
<gene>
    <name evidence="1" type="ORF">PENTCL1PPCAC_13263</name>
</gene>
<feature type="non-terminal residue" evidence="1">
    <location>
        <position position="65"/>
    </location>
</feature>
<accession>A0AAV5TAI8</accession>
<dbReference type="EMBL" id="BTSX01000003">
    <property type="protein sequence ID" value="GMS91088.1"/>
    <property type="molecule type" value="Genomic_DNA"/>
</dbReference>
<proteinExistence type="predicted"/>
<reference evidence="1" key="1">
    <citation type="submission" date="2023-10" db="EMBL/GenBank/DDBJ databases">
        <title>Genome assembly of Pristionchus species.</title>
        <authorList>
            <person name="Yoshida K."/>
            <person name="Sommer R.J."/>
        </authorList>
    </citation>
    <scope>NUCLEOTIDE SEQUENCE</scope>
    <source>
        <strain evidence="1">RS0144</strain>
    </source>
</reference>
<evidence type="ECO:0000313" key="2">
    <source>
        <dbReference type="Proteomes" id="UP001432027"/>
    </source>
</evidence>
<protein>
    <submittedName>
        <fullName evidence="1">Uncharacterized protein</fullName>
    </submittedName>
</protein>
<dbReference type="Proteomes" id="UP001432027">
    <property type="component" value="Unassembled WGS sequence"/>
</dbReference>
<name>A0AAV5TAI8_9BILA</name>
<evidence type="ECO:0000313" key="1">
    <source>
        <dbReference type="EMBL" id="GMS91088.1"/>
    </source>
</evidence>
<keyword evidence="2" id="KW-1185">Reference proteome</keyword>